<feature type="transmembrane region" description="Helical" evidence="3">
    <location>
        <begin position="510"/>
        <end position="528"/>
    </location>
</feature>
<dbReference type="InterPro" id="IPR052085">
    <property type="entry name" value="WD-SAM-U-box"/>
</dbReference>
<accession>A0A9N8DFD0</accession>
<feature type="compositionally biased region" description="Polar residues" evidence="2">
    <location>
        <begin position="360"/>
        <end position="378"/>
    </location>
</feature>
<dbReference type="Proteomes" id="UP001153069">
    <property type="component" value="Unassembled WGS sequence"/>
</dbReference>
<organism evidence="5 6">
    <name type="scientific">Seminavis robusta</name>
    <dbReference type="NCBI Taxonomy" id="568900"/>
    <lineage>
        <taxon>Eukaryota</taxon>
        <taxon>Sar</taxon>
        <taxon>Stramenopiles</taxon>
        <taxon>Ochrophyta</taxon>
        <taxon>Bacillariophyta</taxon>
        <taxon>Bacillariophyceae</taxon>
        <taxon>Bacillariophycidae</taxon>
        <taxon>Naviculales</taxon>
        <taxon>Naviculaceae</taxon>
        <taxon>Seminavis</taxon>
    </lineage>
</organism>
<gene>
    <name evidence="5" type="ORF">SEMRO_43_G025910.1</name>
</gene>
<dbReference type="GO" id="GO:0016567">
    <property type="term" value="P:protein ubiquitination"/>
    <property type="evidence" value="ECO:0007669"/>
    <property type="project" value="InterPro"/>
</dbReference>
<dbReference type="InterPro" id="IPR003613">
    <property type="entry name" value="Ubox_domain"/>
</dbReference>
<keyword evidence="1" id="KW-0175">Coiled coil</keyword>
<keyword evidence="3" id="KW-0472">Membrane</keyword>
<feature type="region of interest" description="Disordered" evidence="2">
    <location>
        <begin position="420"/>
        <end position="450"/>
    </location>
</feature>
<dbReference type="Pfam" id="PF04564">
    <property type="entry name" value="U-box"/>
    <property type="match status" value="1"/>
</dbReference>
<name>A0A9N8DFD0_9STRA</name>
<dbReference type="InterPro" id="IPR013083">
    <property type="entry name" value="Znf_RING/FYVE/PHD"/>
</dbReference>
<feature type="region of interest" description="Disordered" evidence="2">
    <location>
        <begin position="73"/>
        <end position="198"/>
    </location>
</feature>
<dbReference type="AlphaFoldDB" id="A0A9N8DFD0"/>
<sequence>MMTLDEHDTAAATACVATTSYPDAVVSAMIKTNGLSQNEAEEEEILVHLDTTTTTDEDAEMGLTLNQTASTCTDSSMSVEPMNPFDSPTQTGSPVPEAKSTATTKRPPLSCPLNMEPPVDSSMSVEPMNPFDSPARTDSPVPEAKSTATTKRPPLLCPLTKEPLVDSSMSVEPMNPFDSPPRTHSPVPEAKSTANKRPPLLCPLTMEPLVDPVVCPTDGVSYERSAIVSEEDEDLYYPNRALKDCIEMFQEDDAEDNAQDDDGGTSSNMGTVTTEDILDLFVCPITQELMRDPVIDQEGNTYERSAVVNWIQQHGVSPITRKPLTVELLYDNTTLFMILIQEIQLLKQQEEENNDEVQQWKTDVSGTDNTETTSGDSDFACSSQFLEELQPQGQLQDLEASHQEPNLIFPELALVAEAEQRRQRSRNSSSRGRQQRNRRRPPPVVHYDTPNVNDLVRREQQVARERLYQLEQEHRRLNRRKSAQLFAVCLICAVLVMFGLYFVLPLAAAALLLFIFGVLAMSMCIGGLPCDYTMGSNGGLSSALNRI</sequence>
<dbReference type="SMART" id="SM00504">
    <property type="entry name" value="Ubox"/>
    <property type="match status" value="2"/>
</dbReference>
<feature type="coiled-coil region" evidence="1">
    <location>
        <begin position="453"/>
        <end position="480"/>
    </location>
</feature>
<dbReference type="PANTHER" id="PTHR46573:SF1">
    <property type="entry name" value="WD REPEAT, SAM AND U-BOX DOMAIN-CONTAINING PROTEIN 1"/>
    <property type="match status" value="1"/>
</dbReference>
<feature type="domain" description="U-box" evidence="4">
    <location>
        <begin position="276"/>
        <end position="349"/>
    </location>
</feature>
<dbReference type="Gene3D" id="3.30.40.10">
    <property type="entry name" value="Zinc/RING finger domain, C3HC4 (zinc finger)"/>
    <property type="match status" value="2"/>
</dbReference>
<evidence type="ECO:0000313" key="5">
    <source>
        <dbReference type="EMBL" id="CAB9498664.1"/>
    </source>
</evidence>
<evidence type="ECO:0000256" key="3">
    <source>
        <dbReference type="SAM" id="Phobius"/>
    </source>
</evidence>
<dbReference type="OrthoDB" id="156568at2759"/>
<feature type="region of interest" description="Disordered" evidence="2">
    <location>
        <begin position="354"/>
        <end position="378"/>
    </location>
</feature>
<evidence type="ECO:0000313" key="6">
    <source>
        <dbReference type="Proteomes" id="UP001153069"/>
    </source>
</evidence>
<dbReference type="CDD" id="cd16655">
    <property type="entry name" value="RING-Ubox_WDSUB1-like"/>
    <property type="match status" value="1"/>
</dbReference>
<keyword evidence="3" id="KW-0812">Transmembrane</keyword>
<keyword evidence="6" id="KW-1185">Reference proteome</keyword>
<dbReference type="PROSITE" id="PS51698">
    <property type="entry name" value="U_BOX"/>
    <property type="match status" value="1"/>
</dbReference>
<feature type="transmembrane region" description="Helical" evidence="3">
    <location>
        <begin position="485"/>
        <end position="504"/>
    </location>
</feature>
<evidence type="ECO:0000256" key="1">
    <source>
        <dbReference type="SAM" id="Coils"/>
    </source>
</evidence>
<reference evidence="5" key="1">
    <citation type="submission" date="2020-06" db="EMBL/GenBank/DDBJ databases">
        <authorList>
            <consortium name="Plant Systems Biology data submission"/>
        </authorList>
    </citation>
    <scope>NUCLEOTIDE SEQUENCE</scope>
    <source>
        <strain evidence="5">D6</strain>
    </source>
</reference>
<dbReference type="PANTHER" id="PTHR46573">
    <property type="entry name" value="WD REPEAT, SAM AND U-BOX DOMAIN-CONTAINING PROTEIN 1"/>
    <property type="match status" value="1"/>
</dbReference>
<keyword evidence="3" id="KW-1133">Transmembrane helix</keyword>
<dbReference type="GO" id="GO:0004842">
    <property type="term" value="F:ubiquitin-protein transferase activity"/>
    <property type="evidence" value="ECO:0007669"/>
    <property type="project" value="InterPro"/>
</dbReference>
<proteinExistence type="predicted"/>
<evidence type="ECO:0000259" key="4">
    <source>
        <dbReference type="PROSITE" id="PS51698"/>
    </source>
</evidence>
<dbReference type="EMBL" id="CAICTM010000043">
    <property type="protein sequence ID" value="CAB9498664.1"/>
    <property type="molecule type" value="Genomic_DNA"/>
</dbReference>
<protein>
    <submittedName>
        <fullName evidence="5">SAM and U-box domain-containing protein 1</fullName>
    </submittedName>
</protein>
<comment type="caution">
    <text evidence="5">The sequence shown here is derived from an EMBL/GenBank/DDBJ whole genome shotgun (WGS) entry which is preliminary data.</text>
</comment>
<dbReference type="SUPFAM" id="SSF57850">
    <property type="entry name" value="RING/U-box"/>
    <property type="match status" value="2"/>
</dbReference>
<evidence type="ECO:0000256" key="2">
    <source>
        <dbReference type="SAM" id="MobiDB-lite"/>
    </source>
</evidence>